<dbReference type="AlphaFoldDB" id="A0A0D9YFQ3"/>
<dbReference type="EnsemblPlants" id="OGLUM01G37060.1">
    <property type="protein sequence ID" value="OGLUM01G37060.1"/>
    <property type="gene ID" value="OGLUM01G37060"/>
</dbReference>
<name>A0A0D9YFQ3_9ORYZ</name>
<dbReference type="Gene3D" id="2.40.10.120">
    <property type="match status" value="1"/>
</dbReference>
<reference evidence="1" key="2">
    <citation type="submission" date="2015-04" db="UniProtKB">
        <authorList>
            <consortium name="EnsemblPlants"/>
        </authorList>
    </citation>
    <scope>IDENTIFICATION</scope>
</reference>
<evidence type="ECO:0000313" key="1">
    <source>
        <dbReference type="EnsemblPlants" id="OGLUM01G37060.1"/>
    </source>
</evidence>
<dbReference type="HOGENOM" id="CLU_022970_4_0_1"/>
<dbReference type="EnsemblPlants" id="OGLUM01G37060.2">
    <property type="protein sequence ID" value="OGLUM01G37060.2"/>
    <property type="gene ID" value="OGLUM01G37060"/>
</dbReference>
<accession>A0A0D9YFQ3</accession>
<dbReference type="Pfam" id="PF13365">
    <property type="entry name" value="Trypsin_2"/>
    <property type="match status" value="1"/>
</dbReference>
<dbReference type="Gramene" id="OGLUM01G37060.1">
    <property type="protein sequence ID" value="OGLUM01G37060.1"/>
    <property type="gene ID" value="OGLUM01G37060"/>
</dbReference>
<dbReference type="Proteomes" id="UP000026961">
    <property type="component" value="Chromosome 1"/>
</dbReference>
<dbReference type="InterPro" id="IPR043504">
    <property type="entry name" value="Peptidase_S1_PA_chymotrypsin"/>
</dbReference>
<sequence>MTFLNVHEVLPNHVMKYLSRSKVVAVGRDISGKLITTDGMLISDSNGSEDTEEFMLSTCKISEGWEGGALFDSDGNLIGMNLLFLMGRSLFLPISIIIERLEYFRTSYRRRKFFALATKLKAIRVGGRLSIEMSKSLLEDVCDEDQFECLDSMGYPMPSISMANDGMVLVNTFEETFGDLYDEGVWSELSKNVSSRISRNVVSLASFNGETRYFACTGFFIEWNGCTSILTSASLVRKSGDRSKIVENLRVANVVLILFCDPCFSKIEVLLPNKKRTEGTLEHCNLHYNVAIVSVKDFRALCPANLHHEQENVCEDVLAVGRCFESDILMAASGHLVGWSGTLDCRMLRYANFKITKAGIGGPLIDFDGRYVGINFFDDIVGIPFLSCTVILHVLSRFDEERTINKVGNGDTSSGVLDWTMTGDRSVRPNSWPVPKPFWCHPDDLPRNETRTRHKYGYYNGQKFKYMC</sequence>
<proteinExistence type="predicted"/>
<dbReference type="PANTHER" id="PTHR18868">
    <property type="entry name" value="OS07G0665300 PROTEIN-RELATED"/>
    <property type="match status" value="1"/>
</dbReference>
<protein>
    <submittedName>
        <fullName evidence="1">Uncharacterized protein</fullName>
    </submittedName>
</protein>
<organism evidence="1">
    <name type="scientific">Oryza glumipatula</name>
    <dbReference type="NCBI Taxonomy" id="40148"/>
    <lineage>
        <taxon>Eukaryota</taxon>
        <taxon>Viridiplantae</taxon>
        <taxon>Streptophyta</taxon>
        <taxon>Embryophyta</taxon>
        <taxon>Tracheophyta</taxon>
        <taxon>Spermatophyta</taxon>
        <taxon>Magnoliopsida</taxon>
        <taxon>Liliopsida</taxon>
        <taxon>Poales</taxon>
        <taxon>Poaceae</taxon>
        <taxon>BOP clade</taxon>
        <taxon>Oryzoideae</taxon>
        <taxon>Oryzeae</taxon>
        <taxon>Oryzinae</taxon>
        <taxon>Oryza</taxon>
    </lineage>
</organism>
<keyword evidence="2" id="KW-1185">Reference proteome</keyword>
<dbReference type="Gene3D" id="2.40.10.10">
    <property type="entry name" value="Trypsin-like serine proteases"/>
    <property type="match status" value="1"/>
</dbReference>
<reference evidence="1" key="3">
    <citation type="submission" date="2018-05" db="EMBL/GenBank/DDBJ databases">
        <title>OgluRS3 (Oryza glumaepatula Reference Sequence Version 3).</title>
        <authorList>
            <person name="Zhang J."/>
            <person name="Kudrna D."/>
            <person name="Lee S."/>
            <person name="Talag J."/>
            <person name="Welchert J."/>
            <person name="Wing R.A."/>
        </authorList>
    </citation>
    <scope>NUCLEOTIDE SEQUENCE [LARGE SCALE GENOMIC DNA]</scope>
</reference>
<dbReference type="PANTHER" id="PTHR18868:SF38">
    <property type="entry name" value="OS01G0776500 PROTEIN"/>
    <property type="match status" value="1"/>
</dbReference>
<dbReference type="Gramene" id="OGLUM01G37060.2">
    <property type="protein sequence ID" value="OGLUM01G37060.2"/>
    <property type="gene ID" value="OGLUM01G37060"/>
</dbReference>
<evidence type="ECO:0000313" key="2">
    <source>
        <dbReference type="Proteomes" id="UP000026961"/>
    </source>
</evidence>
<reference evidence="1" key="1">
    <citation type="submission" date="2013-08" db="EMBL/GenBank/DDBJ databases">
        <title>Oryza genome evolution.</title>
        <authorList>
            <person name="Wing R.A."/>
            <person name="Panaud O."/>
            <person name="Oliveira A.C."/>
        </authorList>
    </citation>
    <scope>NUCLEOTIDE SEQUENCE</scope>
</reference>
<dbReference type="STRING" id="40148.A0A0D9YFQ3"/>
<dbReference type="SUPFAM" id="SSF50494">
    <property type="entry name" value="Trypsin-like serine proteases"/>
    <property type="match status" value="2"/>
</dbReference>
<dbReference type="InterPro" id="IPR009003">
    <property type="entry name" value="Peptidase_S1_PA"/>
</dbReference>